<evidence type="ECO:0000313" key="3">
    <source>
        <dbReference type="Proteomes" id="UP000311919"/>
    </source>
</evidence>
<evidence type="ECO:0000256" key="1">
    <source>
        <dbReference type="SAM" id="MobiDB-lite"/>
    </source>
</evidence>
<proteinExistence type="predicted"/>
<keyword evidence="3" id="KW-1185">Reference proteome</keyword>
<gene>
    <name evidence="2" type="ORF">EWB00_000522</name>
</gene>
<organism evidence="2 3">
    <name type="scientific">Schistosoma japonicum</name>
    <name type="common">Blood fluke</name>
    <dbReference type="NCBI Taxonomy" id="6182"/>
    <lineage>
        <taxon>Eukaryota</taxon>
        <taxon>Metazoa</taxon>
        <taxon>Spiralia</taxon>
        <taxon>Lophotrochozoa</taxon>
        <taxon>Platyhelminthes</taxon>
        <taxon>Trematoda</taxon>
        <taxon>Digenea</taxon>
        <taxon>Strigeidida</taxon>
        <taxon>Schistosomatoidea</taxon>
        <taxon>Schistosomatidae</taxon>
        <taxon>Schistosoma</taxon>
    </lineage>
</organism>
<name>A0A4Z2CKB1_SCHJA</name>
<dbReference type="EMBL" id="SKCS01001152">
    <property type="protein sequence ID" value="TNN04685.1"/>
    <property type="molecule type" value="Genomic_DNA"/>
</dbReference>
<feature type="non-terminal residue" evidence="2">
    <location>
        <position position="1"/>
    </location>
</feature>
<comment type="caution">
    <text evidence="2">The sequence shown here is derived from an EMBL/GenBank/DDBJ whole genome shotgun (WGS) entry which is preliminary data.</text>
</comment>
<accession>A0A4Z2CKB1</accession>
<feature type="region of interest" description="Disordered" evidence="1">
    <location>
        <begin position="1"/>
        <end position="90"/>
    </location>
</feature>
<sequence length="90" mass="10090">GCLLVANGKRRQETPQADIMPGRESNWKFPCKSLPRSLGKSCRGGGQKDNKNYSGWRTPENRPLREQAKAHHMSSQRQKQGLHESPPGPL</sequence>
<dbReference type="Proteomes" id="UP000311919">
    <property type="component" value="Unassembled WGS sequence"/>
</dbReference>
<feature type="non-terminal residue" evidence="2">
    <location>
        <position position="90"/>
    </location>
</feature>
<evidence type="ECO:0000313" key="2">
    <source>
        <dbReference type="EMBL" id="TNN04685.1"/>
    </source>
</evidence>
<reference evidence="2 3" key="1">
    <citation type="submission" date="2019-03" db="EMBL/GenBank/DDBJ databases">
        <title>An improved genome assembly of the fluke Schistosoma japonicum.</title>
        <authorList>
            <person name="Hu W."/>
            <person name="Luo F."/>
            <person name="Yin M."/>
            <person name="Mo X."/>
            <person name="Sun C."/>
            <person name="Wu Q."/>
            <person name="Zhu B."/>
            <person name="Xiang M."/>
            <person name="Wang J."/>
            <person name="Wang Y."/>
            <person name="Zhang T."/>
            <person name="Xu B."/>
            <person name="Zheng H."/>
            <person name="Feng Z."/>
        </authorList>
    </citation>
    <scope>NUCLEOTIDE SEQUENCE [LARGE SCALE GENOMIC DNA]</scope>
    <source>
        <strain evidence="2">HuSjv2</strain>
        <tissue evidence="2">Worms</tissue>
    </source>
</reference>
<dbReference type="AlphaFoldDB" id="A0A4Z2CKB1"/>
<feature type="compositionally biased region" description="Basic and acidic residues" evidence="1">
    <location>
        <begin position="59"/>
        <end position="69"/>
    </location>
</feature>
<protein>
    <submittedName>
        <fullName evidence="2">Uncharacterized protein</fullName>
    </submittedName>
</protein>